<reference evidence="1" key="1">
    <citation type="submission" date="2014-09" db="EMBL/GenBank/DDBJ databases">
        <authorList>
            <person name="Magalhaes I.L.F."/>
            <person name="Oliveira U."/>
            <person name="Santos F.R."/>
            <person name="Vidigal T.H.D.A."/>
            <person name="Brescovit A.D."/>
            <person name="Santos A.J."/>
        </authorList>
    </citation>
    <scope>NUCLEOTIDE SEQUENCE</scope>
    <source>
        <tissue evidence="1">Shoot tissue taken approximately 20 cm above the soil surface</tissue>
    </source>
</reference>
<organism evidence="1">
    <name type="scientific">Arundo donax</name>
    <name type="common">Giant reed</name>
    <name type="synonym">Donax arundinaceus</name>
    <dbReference type="NCBI Taxonomy" id="35708"/>
    <lineage>
        <taxon>Eukaryota</taxon>
        <taxon>Viridiplantae</taxon>
        <taxon>Streptophyta</taxon>
        <taxon>Embryophyta</taxon>
        <taxon>Tracheophyta</taxon>
        <taxon>Spermatophyta</taxon>
        <taxon>Magnoliopsida</taxon>
        <taxon>Liliopsida</taxon>
        <taxon>Poales</taxon>
        <taxon>Poaceae</taxon>
        <taxon>PACMAD clade</taxon>
        <taxon>Arundinoideae</taxon>
        <taxon>Arundineae</taxon>
        <taxon>Arundo</taxon>
    </lineage>
</organism>
<evidence type="ECO:0000313" key="1">
    <source>
        <dbReference type="EMBL" id="JAE04631.1"/>
    </source>
</evidence>
<protein>
    <submittedName>
        <fullName evidence="1">TSA</fullName>
    </submittedName>
</protein>
<proteinExistence type="predicted"/>
<dbReference type="EMBL" id="GBRH01193265">
    <property type="protein sequence ID" value="JAE04631.1"/>
    <property type="molecule type" value="Transcribed_RNA"/>
</dbReference>
<dbReference type="AlphaFoldDB" id="A0A0A9F3F4"/>
<reference evidence="1" key="2">
    <citation type="journal article" date="2015" name="Data Brief">
        <title>Shoot transcriptome of the giant reed, Arundo donax.</title>
        <authorList>
            <person name="Barrero R.A."/>
            <person name="Guerrero F.D."/>
            <person name="Moolhuijzen P."/>
            <person name="Goolsby J.A."/>
            <person name="Tidwell J."/>
            <person name="Bellgard S.E."/>
            <person name="Bellgard M.I."/>
        </authorList>
    </citation>
    <scope>NUCLEOTIDE SEQUENCE</scope>
    <source>
        <tissue evidence="1">Shoot tissue taken approximately 20 cm above the soil surface</tissue>
    </source>
</reference>
<accession>A0A0A9F3F4</accession>
<name>A0A0A9F3F4_ARUDO</name>
<sequence>MVITSSNVVPFASARVAEA</sequence>